<dbReference type="RefSeq" id="WP_153727114.1">
    <property type="nucleotide sequence ID" value="NZ_WJNH01000001.1"/>
</dbReference>
<keyword evidence="2" id="KW-0732">Signal</keyword>
<comment type="caution">
    <text evidence="3">The sequence shown here is derived from an EMBL/GenBank/DDBJ whole genome shotgun (WGS) entry which is preliminary data.</text>
</comment>
<dbReference type="OrthoDB" id="2691390at2"/>
<protein>
    <recommendedName>
        <fullName evidence="5">Sporulation protein</fullName>
    </recommendedName>
</protein>
<dbReference type="InterPro" id="IPR019076">
    <property type="entry name" value="Spore_lipoprot_YhcN/YlaJ-like"/>
</dbReference>
<accession>A0A6G1X2G1</accession>
<proteinExistence type="predicted"/>
<evidence type="ECO:0000256" key="1">
    <source>
        <dbReference type="SAM" id="MobiDB-lite"/>
    </source>
</evidence>
<organism evidence="3 4">
    <name type="scientific">Salinibacillus xinjiangensis</name>
    <dbReference type="NCBI Taxonomy" id="1229268"/>
    <lineage>
        <taxon>Bacteria</taxon>
        <taxon>Bacillati</taxon>
        <taxon>Bacillota</taxon>
        <taxon>Bacilli</taxon>
        <taxon>Bacillales</taxon>
        <taxon>Bacillaceae</taxon>
        <taxon>Salinibacillus</taxon>
    </lineage>
</organism>
<sequence>MKNIFGVIGLSIMLTLLSACTQQEGMGEDTLRGKTPDNMNTRMSQEKQDTQFGYVRYNEKQLDMEKEANFTPKIDREKMADMITKTILKLENIEEAATLVTDSQTFVAYTKKDDADRARTADTVKQTTLSFLPRWYDVYVTDQSRSFDELQSLSNNSTTEQEDDPAIQRLIKQFKEEAPQGGVYESENDRMNNM</sequence>
<feature type="signal peptide" evidence="2">
    <location>
        <begin position="1"/>
        <end position="21"/>
    </location>
</feature>
<gene>
    <name evidence="3" type="ORF">GH754_02380</name>
</gene>
<evidence type="ECO:0000313" key="4">
    <source>
        <dbReference type="Proteomes" id="UP000480185"/>
    </source>
</evidence>
<keyword evidence="4" id="KW-1185">Reference proteome</keyword>
<dbReference type="Proteomes" id="UP000480185">
    <property type="component" value="Unassembled WGS sequence"/>
</dbReference>
<reference evidence="3 4" key="1">
    <citation type="submission" date="2019-11" db="EMBL/GenBank/DDBJ databases">
        <authorList>
            <person name="Li J."/>
        </authorList>
    </citation>
    <scope>NUCLEOTIDE SEQUENCE [LARGE SCALE GENOMIC DNA]</scope>
    <source>
        <strain evidence="3 4">J4</strain>
    </source>
</reference>
<feature type="region of interest" description="Disordered" evidence="1">
    <location>
        <begin position="175"/>
        <end position="194"/>
    </location>
</feature>
<dbReference type="AlphaFoldDB" id="A0A6G1X2G1"/>
<evidence type="ECO:0000256" key="2">
    <source>
        <dbReference type="SAM" id="SignalP"/>
    </source>
</evidence>
<evidence type="ECO:0008006" key="5">
    <source>
        <dbReference type="Google" id="ProtNLM"/>
    </source>
</evidence>
<dbReference type="Pfam" id="PF09580">
    <property type="entry name" value="Spore_YhcN_YlaJ"/>
    <property type="match status" value="1"/>
</dbReference>
<dbReference type="EMBL" id="WJNH01000001">
    <property type="protein sequence ID" value="MRG85171.1"/>
    <property type="molecule type" value="Genomic_DNA"/>
</dbReference>
<feature type="chain" id="PRO_5038664987" description="Sporulation protein" evidence="2">
    <location>
        <begin position="22"/>
        <end position="194"/>
    </location>
</feature>
<evidence type="ECO:0000313" key="3">
    <source>
        <dbReference type="EMBL" id="MRG85171.1"/>
    </source>
</evidence>
<name>A0A6G1X2G1_9BACI</name>
<dbReference type="PROSITE" id="PS51257">
    <property type="entry name" value="PROKAR_LIPOPROTEIN"/>
    <property type="match status" value="1"/>
</dbReference>